<protein>
    <submittedName>
        <fullName evidence="1">Uncharacterized protein</fullName>
    </submittedName>
</protein>
<proteinExistence type="predicted"/>
<evidence type="ECO:0000313" key="1">
    <source>
        <dbReference type="EMBL" id="MFC1421531.1"/>
    </source>
</evidence>
<keyword evidence="2" id="KW-1185">Reference proteome</keyword>
<sequence>MRGLVAALLGRMQAVERLLELVTDPDVTVGFLVDVQRLEERLVQPAALLVVTTPVERLWVFEQLQAQLDDLRRDAEILDGVAQPSSEALPLPGDLVQSSPDLGLGQGAICRQVDEVGLFGVERAELLGLVQVWVTGLVTRLGEPVWS</sequence>
<evidence type="ECO:0000313" key="2">
    <source>
        <dbReference type="Proteomes" id="UP001592531"/>
    </source>
</evidence>
<accession>A0ABV6W6C3</accession>
<dbReference type="EMBL" id="JBHFAB010000045">
    <property type="protein sequence ID" value="MFC1421531.1"/>
    <property type="molecule type" value="Genomic_DNA"/>
</dbReference>
<comment type="caution">
    <text evidence="1">The sequence shown here is derived from an EMBL/GenBank/DDBJ whole genome shotgun (WGS) entry which is preliminary data.</text>
</comment>
<dbReference type="RefSeq" id="WP_380544932.1">
    <property type="nucleotide sequence ID" value="NZ_JBHFAB010000045.1"/>
</dbReference>
<organism evidence="1 2">
    <name type="scientific">Streptacidiphilus cavernicola</name>
    <dbReference type="NCBI Taxonomy" id="3342716"/>
    <lineage>
        <taxon>Bacteria</taxon>
        <taxon>Bacillati</taxon>
        <taxon>Actinomycetota</taxon>
        <taxon>Actinomycetes</taxon>
        <taxon>Kitasatosporales</taxon>
        <taxon>Streptomycetaceae</taxon>
        <taxon>Streptacidiphilus</taxon>
    </lineage>
</organism>
<name>A0ABV6W6C3_9ACTN</name>
<gene>
    <name evidence="1" type="ORF">ACEZDE_33540</name>
</gene>
<dbReference type="Proteomes" id="UP001592531">
    <property type="component" value="Unassembled WGS sequence"/>
</dbReference>
<reference evidence="1 2" key="1">
    <citation type="submission" date="2024-09" db="EMBL/GenBank/DDBJ databases">
        <authorList>
            <person name="Lee S.D."/>
        </authorList>
    </citation>
    <scope>NUCLEOTIDE SEQUENCE [LARGE SCALE GENOMIC DNA]</scope>
    <source>
        <strain evidence="1 2">N8-3</strain>
    </source>
</reference>